<evidence type="ECO:0000256" key="12">
    <source>
        <dbReference type="RuleBase" id="RU003357"/>
    </source>
</evidence>
<evidence type="ECO:0000256" key="2">
    <source>
        <dbReference type="ARBA" id="ARBA00022448"/>
    </source>
</evidence>
<evidence type="ECO:0000256" key="1">
    <source>
        <dbReference type="ARBA" id="ARBA00004571"/>
    </source>
</evidence>
<proteinExistence type="inferred from homology"/>
<dbReference type="PANTHER" id="PTHR32552">
    <property type="entry name" value="FERRICHROME IRON RECEPTOR-RELATED"/>
    <property type="match status" value="1"/>
</dbReference>
<reference evidence="15 16" key="1">
    <citation type="submission" date="2020-06" db="EMBL/GenBank/DDBJ databases">
        <title>Altererythrobacter lutimaris sp. nov., a marine bacterium isolated from a tidal flat.</title>
        <authorList>
            <person name="Kim D."/>
            <person name="Yoo Y."/>
            <person name="Kim J.-J."/>
        </authorList>
    </citation>
    <scope>NUCLEOTIDE SEQUENCE [LARGE SCALE GENOMIC DNA]</scope>
    <source>
        <strain evidence="15 16">JGD-16</strain>
    </source>
</reference>
<dbReference type="Gene3D" id="2.40.170.20">
    <property type="entry name" value="TonB-dependent receptor, beta-barrel domain"/>
    <property type="match status" value="1"/>
</dbReference>
<dbReference type="InterPro" id="IPR012910">
    <property type="entry name" value="Plug_dom"/>
</dbReference>
<gene>
    <name evidence="15" type="ORF">HUO12_05605</name>
</gene>
<keyword evidence="16" id="KW-1185">Reference proteome</keyword>
<evidence type="ECO:0000256" key="10">
    <source>
        <dbReference type="ARBA" id="ARBA00023237"/>
    </source>
</evidence>
<protein>
    <submittedName>
        <fullName evidence="15">TonB-dependent receptor</fullName>
    </submittedName>
</protein>
<dbReference type="InterPro" id="IPR036942">
    <property type="entry name" value="Beta-barrel_TonB_sf"/>
</dbReference>
<comment type="subcellular location">
    <subcellularLocation>
        <location evidence="1 11">Cell outer membrane</location>
        <topology evidence="1 11">Multi-pass membrane protein</topology>
    </subcellularLocation>
</comment>
<dbReference type="PANTHER" id="PTHR32552:SF81">
    <property type="entry name" value="TONB-DEPENDENT OUTER MEMBRANE RECEPTOR"/>
    <property type="match status" value="1"/>
</dbReference>
<keyword evidence="6" id="KW-0408">Iron</keyword>
<dbReference type="PROSITE" id="PS52016">
    <property type="entry name" value="TONB_DEPENDENT_REC_3"/>
    <property type="match status" value="1"/>
</dbReference>
<dbReference type="Proteomes" id="UP000546031">
    <property type="component" value="Unassembled WGS sequence"/>
</dbReference>
<keyword evidence="10 11" id="KW-0998">Cell outer membrane</keyword>
<evidence type="ECO:0000256" key="6">
    <source>
        <dbReference type="ARBA" id="ARBA00023004"/>
    </source>
</evidence>
<keyword evidence="7" id="KW-0406">Ion transport</keyword>
<keyword evidence="5 11" id="KW-0812">Transmembrane</keyword>
<feature type="domain" description="TonB-dependent receptor-like beta-barrel" evidence="13">
    <location>
        <begin position="246"/>
        <end position="658"/>
    </location>
</feature>
<evidence type="ECO:0000256" key="4">
    <source>
        <dbReference type="ARBA" id="ARBA00022496"/>
    </source>
</evidence>
<evidence type="ECO:0000256" key="11">
    <source>
        <dbReference type="PROSITE-ProRule" id="PRU01360"/>
    </source>
</evidence>
<evidence type="ECO:0000256" key="8">
    <source>
        <dbReference type="ARBA" id="ARBA00023077"/>
    </source>
</evidence>
<keyword evidence="3 11" id="KW-1134">Transmembrane beta strand</keyword>
<evidence type="ECO:0000256" key="3">
    <source>
        <dbReference type="ARBA" id="ARBA00022452"/>
    </source>
</evidence>
<evidence type="ECO:0000313" key="16">
    <source>
        <dbReference type="Proteomes" id="UP000546031"/>
    </source>
</evidence>
<evidence type="ECO:0000256" key="7">
    <source>
        <dbReference type="ARBA" id="ARBA00023065"/>
    </source>
</evidence>
<dbReference type="SUPFAM" id="SSF56935">
    <property type="entry name" value="Porins"/>
    <property type="match status" value="1"/>
</dbReference>
<keyword evidence="4" id="KW-0410">Iron transport</keyword>
<keyword evidence="9 11" id="KW-0472">Membrane</keyword>
<dbReference type="Pfam" id="PF00593">
    <property type="entry name" value="TonB_dep_Rec_b-barrel"/>
    <property type="match status" value="1"/>
</dbReference>
<organism evidence="15 16">
    <name type="scientific">Altererythrobacter lutimaris</name>
    <dbReference type="NCBI Taxonomy" id="2743979"/>
    <lineage>
        <taxon>Bacteria</taxon>
        <taxon>Pseudomonadati</taxon>
        <taxon>Pseudomonadota</taxon>
        <taxon>Alphaproteobacteria</taxon>
        <taxon>Sphingomonadales</taxon>
        <taxon>Erythrobacteraceae</taxon>
        <taxon>Altererythrobacter</taxon>
    </lineage>
</organism>
<comment type="similarity">
    <text evidence="11 12">Belongs to the TonB-dependent receptor family.</text>
</comment>
<accession>A0A850H919</accession>
<dbReference type="AlphaFoldDB" id="A0A850H919"/>
<keyword evidence="15" id="KW-0675">Receptor</keyword>
<evidence type="ECO:0000256" key="5">
    <source>
        <dbReference type="ARBA" id="ARBA00022692"/>
    </source>
</evidence>
<evidence type="ECO:0000259" key="14">
    <source>
        <dbReference type="Pfam" id="PF07715"/>
    </source>
</evidence>
<dbReference type="GO" id="GO:0006826">
    <property type="term" value="P:iron ion transport"/>
    <property type="evidence" value="ECO:0007669"/>
    <property type="project" value="UniProtKB-KW"/>
</dbReference>
<evidence type="ECO:0000259" key="13">
    <source>
        <dbReference type="Pfam" id="PF00593"/>
    </source>
</evidence>
<dbReference type="EMBL" id="JABWTA010000001">
    <property type="protein sequence ID" value="NVE94373.1"/>
    <property type="molecule type" value="Genomic_DNA"/>
</dbReference>
<sequence>MQDVPLTVSVVSSEDLEARSIVNATQLQNASPELNYADQPSAGYSIRGSGTQTFTRSAENNVLLVVDGIVQGQLTPPTNSLFDVEQIEILSGPQGMLFGKNASAGVVNIVTRRPELGEFSARGRASVGEDGFLVLDGTLNVAVGDTAALRVTGFLDEIGNRFTNALTGEGVGERQTYGARGRFLLEANEDLEFLINADYEKVKGGNRAWQARSLNPNGALNALLTNCGVVASPENTDVCLDGPLNFASESYGASLEVNYDLGGAVITAIGGYRYFERNSDTDSDATPINILNNNSVDEDVEQWSAEVRIASTGRSQLEYVAGLFFYDYRYNPIIAQSGTLGFLPVTATRSFDTQVDQRSYAVFGQLGYSLTDELKLIAGGRYTRDELDVERINFVDPDRGVRIPGFTNPDGVFQRSIDTNNFSWRLGVQYLPSPDVTFFATVSRGYKGPAINPIEPSSLAPDIVNEEIPTNYEIGVKGQTADGTLRGDLTFFVTDVEDFQAQTVADVNGLTQFVFTNADSIRFKGFQASAGIFPTDGLSFSFGLLYNEATYGDLVVQCNAPFLDGCEAGPGGQVINVNGRQLAGAPKIKFTASTRYERDLTPGVAAFIDLASVTRGDVNSSPAPDPNVEIDGDTLVDGRIGIKDPDGQWEVSVFTRNLFDVRAPSLIFRDPIQPTLNYHQALGESAFRTIGATVEFNF</sequence>
<evidence type="ECO:0000256" key="9">
    <source>
        <dbReference type="ARBA" id="ARBA00023136"/>
    </source>
</evidence>
<dbReference type="InterPro" id="IPR000531">
    <property type="entry name" value="Beta-barrel_TonB"/>
</dbReference>
<evidence type="ECO:0000313" key="15">
    <source>
        <dbReference type="EMBL" id="NVE94373.1"/>
    </source>
</evidence>
<dbReference type="Pfam" id="PF07715">
    <property type="entry name" value="Plug"/>
    <property type="match status" value="1"/>
</dbReference>
<dbReference type="InterPro" id="IPR039426">
    <property type="entry name" value="TonB-dep_rcpt-like"/>
</dbReference>
<comment type="caution">
    <text evidence="15">The sequence shown here is derived from an EMBL/GenBank/DDBJ whole genome shotgun (WGS) entry which is preliminary data.</text>
</comment>
<feature type="domain" description="TonB-dependent receptor plug" evidence="14">
    <location>
        <begin position="2"/>
        <end position="106"/>
    </location>
</feature>
<keyword evidence="2 11" id="KW-0813">Transport</keyword>
<keyword evidence="8 12" id="KW-0798">TonB box</keyword>
<name>A0A850H919_9SPHN</name>
<dbReference type="GO" id="GO:0009279">
    <property type="term" value="C:cell outer membrane"/>
    <property type="evidence" value="ECO:0007669"/>
    <property type="project" value="UniProtKB-SubCell"/>
</dbReference>